<feature type="domain" description="EAL" evidence="1">
    <location>
        <begin position="39"/>
        <end position="288"/>
    </location>
</feature>
<dbReference type="Pfam" id="PF00563">
    <property type="entry name" value="EAL"/>
    <property type="match status" value="1"/>
</dbReference>
<dbReference type="SUPFAM" id="SSF141868">
    <property type="entry name" value="EAL domain-like"/>
    <property type="match status" value="1"/>
</dbReference>
<accession>A0ABU5NZK9</accession>
<gene>
    <name evidence="2" type="ORF">U5822_11215</name>
</gene>
<protein>
    <submittedName>
        <fullName evidence="2">EAL domain-containing protein</fullName>
    </submittedName>
</protein>
<evidence type="ECO:0000313" key="3">
    <source>
        <dbReference type="Proteomes" id="UP001305746"/>
    </source>
</evidence>
<dbReference type="InterPro" id="IPR050706">
    <property type="entry name" value="Cyclic-di-GMP_PDE-like"/>
</dbReference>
<evidence type="ECO:0000259" key="1">
    <source>
        <dbReference type="PROSITE" id="PS50883"/>
    </source>
</evidence>
<organism evidence="2 3">
    <name type="scientific">Marinobacter qingdaonensis</name>
    <dbReference type="NCBI Taxonomy" id="3108486"/>
    <lineage>
        <taxon>Bacteria</taxon>
        <taxon>Pseudomonadati</taxon>
        <taxon>Pseudomonadota</taxon>
        <taxon>Gammaproteobacteria</taxon>
        <taxon>Pseudomonadales</taxon>
        <taxon>Marinobacteraceae</taxon>
        <taxon>Marinobacter</taxon>
    </lineage>
</organism>
<evidence type="ECO:0000313" key="2">
    <source>
        <dbReference type="EMBL" id="MEA1081244.1"/>
    </source>
</evidence>
<dbReference type="InterPro" id="IPR035919">
    <property type="entry name" value="EAL_sf"/>
</dbReference>
<proteinExistence type="predicted"/>
<dbReference type="RefSeq" id="WP_322855711.1">
    <property type="nucleotide sequence ID" value="NZ_JAYDCJ010000003.1"/>
</dbReference>
<dbReference type="PANTHER" id="PTHR33121">
    <property type="entry name" value="CYCLIC DI-GMP PHOSPHODIESTERASE PDEF"/>
    <property type="match status" value="1"/>
</dbReference>
<dbReference type="CDD" id="cd01948">
    <property type="entry name" value="EAL"/>
    <property type="match status" value="1"/>
</dbReference>
<keyword evidence="3" id="KW-1185">Reference proteome</keyword>
<name>A0ABU5NZK9_9GAMM</name>
<dbReference type="InterPro" id="IPR001633">
    <property type="entry name" value="EAL_dom"/>
</dbReference>
<dbReference type="Proteomes" id="UP001305746">
    <property type="component" value="Unassembled WGS sequence"/>
</dbReference>
<dbReference type="SMART" id="SM00052">
    <property type="entry name" value="EAL"/>
    <property type="match status" value="1"/>
</dbReference>
<dbReference type="PROSITE" id="PS50883">
    <property type="entry name" value="EAL"/>
    <property type="match status" value="1"/>
</dbReference>
<reference evidence="2 3" key="1">
    <citation type="submission" date="2023-12" db="EMBL/GenBank/DDBJ databases">
        <title>Marinobacter qingdaonensis sp. nov., isolated from the intertidal sediment of Qingdao, PR China.</title>
        <authorList>
            <person name="Li Y."/>
        </authorList>
    </citation>
    <scope>NUCLEOTIDE SEQUENCE [LARGE SCALE GENOMIC DNA]</scope>
    <source>
        <strain evidence="2 3">ASW11-75</strain>
    </source>
</reference>
<dbReference type="PANTHER" id="PTHR33121:SF79">
    <property type="entry name" value="CYCLIC DI-GMP PHOSPHODIESTERASE PDED-RELATED"/>
    <property type="match status" value="1"/>
</dbReference>
<sequence>MYETSAVVNRARRGLFAAIDANVFYRAYDPSFDHKTAERVRLISRVRQGLKRDEFTLYYQPKICLKTGRHAGGEGLLRWINKDGSIISPGSFMPKLENTTLIDPVTRFVVEKACKDVKNYRLAPVSINFSAKNLMDDELVHKMGRFVKSHGVDPAMLEVEITEGALIRDPAHAKVAIQSLIDQGFLVSLDDFGTGYSSFQYLSQLPLSGLKIDRAFVANLPYSPHARTVIKSMVEIAQALSLTVTVEGIETREQHDIVSGLGADYVQGYYYARPLPIADYRQWQCPADLAPVMR</sequence>
<dbReference type="EMBL" id="JAYDCJ010000003">
    <property type="protein sequence ID" value="MEA1081244.1"/>
    <property type="molecule type" value="Genomic_DNA"/>
</dbReference>
<comment type="caution">
    <text evidence="2">The sequence shown here is derived from an EMBL/GenBank/DDBJ whole genome shotgun (WGS) entry which is preliminary data.</text>
</comment>
<dbReference type="Gene3D" id="3.20.20.450">
    <property type="entry name" value="EAL domain"/>
    <property type="match status" value="1"/>
</dbReference>